<dbReference type="EMBL" id="HBKN01034337">
    <property type="protein sequence ID" value="CAE2320190.1"/>
    <property type="molecule type" value="Transcribed_RNA"/>
</dbReference>
<dbReference type="AlphaFoldDB" id="A0A7S4P0Y0"/>
<proteinExistence type="predicted"/>
<protein>
    <submittedName>
        <fullName evidence="2">Uncharacterized protein</fullName>
    </submittedName>
</protein>
<feature type="transmembrane region" description="Helical" evidence="1">
    <location>
        <begin position="20"/>
        <end position="44"/>
    </location>
</feature>
<name>A0A7S4P0Y0_GUITH</name>
<reference evidence="2" key="1">
    <citation type="submission" date="2021-01" db="EMBL/GenBank/DDBJ databases">
        <authorList>
            <person name="Corre E."/>
            <person name="Pelletier E."/>
            <person name="Niang G."/>
            <person name="Scheremetjew M."/>
            <person name="Finn R."/>
            <person name="Kale V."/>
            <person name="Holt S."/>
            <person name="Cochrane G."/>
            <person name="Meng A."/>
            <person name="Brown T."/>
            <person name="Cohen L."/>
        </authorList>
    </citation>
    <scope>NUCLEOTIDE SEQUENCE</scope>
    <source>
        <strain evidence="2">CCMP 2712</strain>
    </source>
</reference>
<evidence type="ECO:0000256" key="1">
    <source>
        <dbReference type="SAM" id="Phobius"/>
    </source>
</evidence>
<keyword evidence="1" id="KW-1133">Transmembrane helix</keyword>
<sequence length="269" mass="27951">MYGTVRTKLPVSEVEDGVAVRVRVLVGTALLVAMAGVCLLVLVVTQVPPALLHHSMVSVGMIDKFLKAQQQLDAAPSMSERLKELIASNKAAGDRLAAAMEARGGAGEAGAGGLALNADVANAMKAADAAIREAGLPSRKRLLGRTRSKQLESIMSEGELPSSSNVISLRRSVRSSERELADVLAGQVGGRQSRTNMGLDKLALDSVSEGMALGLSAQARNPVTGEDTGSLLLPPSRDADQLAARELRKVADGKMRGGGSVLSLVDADH</sequence>
<keyword evidence="1" id="KW-0472">Membrane</keyword>
<accession>A0A7S4P0Y0</accession>
<evidence type="ECO:0000313" key="2">
    <source>
        <dbReference type="EMBL" id="CAE2320190.1"/>
    </source>
</evidence>
<keyword evidence="1" id="KW-0812">Transmembrane</keyword>
<gene>
    <name evidence="2" type="ORF">GTHE00462_LOCUS26763</name>
</gene>
<organism evidence="2">
    <name type="scientific">Guillardia theta</name>
    <name type="common">Cryptophyte</name>
    <name type="synonym">Cryptomonas phi</name>
    <dbReference type="NCBI Taxonomy" id="55529"/>
    <lineage>
        <taxon>Eukaryota</taxon>
        <taxon>Cryptophyceae</taxon>
        <taxon>Pyrenomonadales</taxon>
        <taxon>Geminigeraceae</taxon>
        <taxon>Guillardia</taxon>
    </lineage>
</organism>